<dbReference type="InterPro" id="IPR036388">
    <property type="entry name" value="WH-like_DNA-bd_sf"/>
</dbReference>
<dbReference type="GO" id="GO:0007129">
    <property type="term" value="P:homologous chromosome pairing at meiosis"/>
    <property type="evidence" value="ECO:0007669"/>
    <property type="project" value="TreeGrafter"/>
</dbReference>
<dbReference type="EMBL" id="UFQS01001745">
    <property type="protein sequence ID" value="SSX12186.1"/>
    <property type="molecule type" value="Genomic_DNA"/>
</dbReference>
<comment type="similarity">
    <text evidence="2">Belongs to the HOP2 family.</text>
</comment>
<keyword evidence="7" id="KW-0469">Meiosis</keyword>
<evidence type="ECO:0000256" key="3">
    <source>
        <dbReference type="ARBA" id="ARBA00016093"/>
    </source>
</evidence>
<keyword evidence="5" id="KW-0233">DNA recombination</keyword>
<dbReference type="EMBL" id="UFQT01000239">
    <property type="protein sequence ID" value="SSX22238.1"/>
    <property type="molecule type" value="Genomic_DNA"/>
</dbReference>
<organism evidence="13">
    <name type="scientific">Culicoides sonorensis</name>
    <name type="common">Biting midge</name>
    <dbReference type="NCBI Taxonomy" id="179676"/>
    <lineage>
        <taxon>Eukaryota</taxon>
        <taxon>Metazoa</taxon>
        <taxon>Ecdysozoa</taxon>
        <taxon>Arthropoda</taxon>
        <taxon>Hexapoda</taxon>
        <taxon>Insecta</taxon>
        <taxon>Pterygota</taxon>
        <taxon>Neoptera</taxon>
        <taxon>Endopterygota</taxon>
        <taxon>Diptera</taxon>
        <taxon>Nematocera</taxon>
        <taxon>Chironomoidea</taxon>
        <taxon>Ceratopogonidae</taxon>
        <taxon>Ceratopogoninae</taxon>
        <taxon>Culicoides</taxon>
        <taxon>Monoculicoides</taxon>
    </lineage>
</organism>
<dbReference type="GO" id="GO:0120231">
    <property type="term" value="C:DNA recombinase auxiliary factor complex"/>
    <property type="evidence" value="ECO:0007669"/>
    <property type="project" value="TreeGrafter"/>
</dbReference>
<dbReference type="InterPro" id="IPR040661">
    <property type="entry name" value="LZ3wCH"/>
</dbReference>
<evidence type="ECO:0000256" key="5">
    <source>
        <dbReference type="ARBA" id="ARBA00023172"/>
    </source>
</evidence>
<evidence type="ECO:0000313" key="13">
    <source>
        <dbReference type="EMBL" id="SSX31638.1"/>
    </source>
</evidence>
<dbReference type="GO" id="GO:0000709">
    <property type="term" value="P:meiotic joint molecule formation"/>
    <property type="evidence" value="ECO:0007669"/>
    <property type="project" value="TreeGrafter"/>
</dbReference>
<evidence type="ECO:0000256" key="7">
    <source>
        <dbReference type="ARBA" id="ARBA00023254"/>
    </source>
</evidence>
<feature type="domain" description="Leucine zipper with capping helix" evidence="10">
    <location>
        <begin position="152"/>
        <end position="208"/>
    </location>
</feature>
<dbReference type="GO" id="GO:0120230">
    <property type="term" value="F:recombinase activator activity"/>
    <property type="evidence" value="ECO:0007669"/>
    <property type="project" value="TreeGrafter"/>
</dbReference>
<dbReference type="VEuPathDB" id="VectorBase:CSON003881"/>
<evidence type="ECO:0000259" key="9">
    <source>
        <dbReference type="Pfam" id="PF07106"/>
    </source>
</evidence>
<keyword evidence="6" id="KW-0539">Nucleus</keyword>
<dbReference type="OMA" id="CIYTEIG"/>
<reference evidence="11" key="1">
    <citation type="submission" date="2018-04" db="EMBL/GenBank/DDBJ databases">
        <authorList>
            <person name="Go L.Y."/>
            <person name="Mitchell J.A."/>
        </authorList>
    </citation>
    <scope>NUCLEOTIDE SEQUENCE</scope>
    <source>
        <tissue evidence="11">Whole organism</tissue>
    </source>
</reference>
<dbReference type="GO" id="GO:0000794">
    <property type="term" value="C:condensed nuclear chromosome"/>
    <property type="evidence" value="ECO:0007669"/>
    <property type="project" value="TreeGrafter"/>
</dbReference>
<dbReference type="VEuPathDB" id="VectorBase:CSON006362"/>
<evidence type="ECO:0000259" key="10">
    <source>
        <dbReference type="Pfam" id="PF18517"/>
    </source>
</evidence>
<dbReference type="GO" id="GO:0003690">
    <property type="term" value="F:double-stranded DNA binding"/>
    <property type="evidence" value="ECO:0007669"/>
    <property type="project" value="TreeGrafter"/>
</dbReference>
<dbReference type="Gene3D" id="1.10.10.10">
    <property type="entry name" value="Winged helix-like DNA-binding domain superfamily/Winged helix DNA-binding domain"/>
    <property type="match status" value="1"/>
</dbReference>
<evidence type="ECO:0000256" key="8">
    <source>
        <dbReference type="SAM" id="Coils"/>
    </source>
</evidence>
<evidence type="ECO:0000256" key="1">
    <source>
        <dbReference type="ARBA" id="ARBA00004123"/>
    </source>
</evidence>
<reference evidence="13" key="2">
    <citation type="submission" date="2018-07" db="EMBL/GenBank/DDBJ databases">
        <authorList>
            <person name="Quirk P.G."/>
            <person name="Krulwich T.A."/>
        </authorList>
    </citation>
    <scope>NUCLEOTIDE SEQUENCE</scope>
</reference>
<name>A0A336N0H1_CULSO</name>
<dbReference type="AlphaFoldDB" id="A0A336N0H1"/>
<dbReference type="Pfam" id="PF07106">
    <property type="entry name" value="WHD_TBPIP"/>
    <property type="match status" value="1"/>
</dbReference>
<sequence length="215" mass="24722">MSSLTEREKTVLQLMKSLNRPCSVNCLFEKDKELGKTNILKGLDNLVRAENVTLKEYGKQKIYAVKQEVQGDPELIKFELRTLDMDITNAEQKIKEKSMELKNLQAQLKESSVQKSLSTLRAENSQILNQIAQVQIKIGLKNDRNADEEAISPSEKNEIKQKYEKYLTAYTKRKKLCKEMIETIMEGYPGTKKKLIEDIGLETDEDVGFVYQPIK</sequence>
<evidence type="ECO:0000256" key="4">
    <source>
        <dbReference type="ARBA" id="ARBA00023054"/>
    </source>
</evidence>
<dbReference type="PANTHER" id="PTHR15938:SF0">
    <property type="entry name" value="HOMOLOGOUS-PAIRING PROTEIN 2 HOMOLOG"/>
    <property type="match status" value="1"/>
</dbReference>
<evidence type="ECO:0000256" key="6">
    <source>
        <dbReference type="ARBA" id="ARBA00023242"/>
    </source>
</evidence>
<gene>
    <name evidence="13" type="primary">CSON003881</name>
    <name evidence="12" type="synonym">CSON006362</name>
</gene>
<keyword evidence="4 8" id="KW-0175">Coiled coil</keyword>
<proteinExistence type="inferred from homology"/>
<evidence type="ECO:0000256" key="2">
    <source>
        <dbReference type="ARBA" id="ARBA00007922"/>
    </source>
</evidence>
<comment type="subcellular location">
    <subcellularLocation>
        <location evidence="1">Nucleus</location>
    </subcellularLocation>
</comment>
<dbReference type="EMBL" id="UFQT01001745">
    <property type="protein sequence ID" value="SSX31638.1"/>
    <property type="molecule type" value="Genomic_DNA"/>
</dbReference>
<dbReference type="Pfam" id="PF18517">
    <property type="entry name" value="LZ3wCH"/>
    <property type="match status" value="1"/>
</dbReference>
<evidence type="ECO:0000313" key="12">
    <source>
        <dbReference type="EMBL" id="SSX22238.1"/>
    </source>
</evidence>
<evidence type="ECO:0000313" key="11">
    <source>
        <dbReference type="EMBL" id="SSX12186.1"/>
    </source>
</evidence>
<feature type="coiled-coil region" evidence="8">
    <location>
        <begin position="80"/>
        <end position="137"/>
    </location>
</feature>
<protein>
    <recommendedName>
        <fullName evidence="3">Homologous-pairing protein 2 homolog</fullName>
    </recommendedName>
</protein>
<dbReference type="GO" id="GO:0010774">
    <property type="term" value="P:meiotic strand invasion involved in reciprocal meiotic recombination"/>
    <property type="evidence" value="ECO:0007669"/>
    <property type="project" value="TreeGrafter"/>
</dbReference>
<dbReference type="InterPro" id="IPR010776">
    <property type="entry name" value="Hop2_WH_dom"/>
</dbReference>
<dbReference type="PANTHER" id="PTHR15938">
    <property type="entry name" value="TBP-1 INTERACTING PROTEIN"/>
    <property type="match status" value="1"/>
</dbReference>
<feature type="domain" description="Homologous-pairing protein 2 winged helix" evidence="9">
    <location>
        <begin position="6"/>
        <end position="66"/>
    </location>
</feature>
<accession>A0A336N0H1</accession>